<dbReference type="OrthoDB" id="10511474at2759"/>
<comment type="caution">
    <text evidence="2">The sequence shown here is derived from an EMBL/GenBank/DDBJ whole genome shotgun (WGS) entry which is preliminary data.</text>
</comment>
<proteinExistence type="predicted"/>
<feature type="compositionally biased region" description="Polar residues" evidence="1">
    <location>
        <begin position="28"/>
        <end position="48"/>
    </location>
</feature>
<feature type="compositionally biased region" description="Low complexity" evidence="1">
    <location>
        <begin position="298"/>
        <end position="320"/>
    </location>
</feature>
<feature type="compositionally biased region" description="Polar residues" evidence="1">
    <location>
        <begin position="8"/>
        <end position="17"/>
    </location>
</feature>
<evidence type="ECO:0000313" key="2">
    <source>
        <dbReference type="EMBL" id="GAV27442.1"/>
    </source>
</evidence>
<protein>
    <submittedName>
        <fullName evidence="2">Uncharacterized protein</fullName>
    </submittedName>
</protein>
<name>A0A1Q2YD37_9ASCO</name>
<sequence>MNMKSNDRVSNPSSNLLATVRESEESSKAVTQNFFQAPMASSENTFNTEVKDETSATDAKMMHMVESTVTTPKKSRRSRIKKKQSTRASKRSSDDDHKIITPNRFGARKGTSIAPKSNVDNSMIENEVMIDSSPSTIVVSSASKSSTRLTVVPGNKLLEASPTPMNKYINSVLAAQSNQQQTQLTNTHNISDISNHSHNDISSSTNNILDDGDKNHLHSHHNEILTPNHIHNINSNNNYFVPSVQENPMLAVIPTAPVMGVFKEQSGKSLRKYKTQPLGLGSFSKSSPRTSNKKFGRSTSLNDSINSNSNSNSTGNAKGNNGKGKKRSRGNGGTIHFIMADPDQLKGNKKRRISRKKPDSVSNGNGKKNGDKFVPLRNSTNIVNNRNRSCSPVKEKNVNAVSGSANVNNTNGNENNIFWESG</sequence>
<keyword evidence="3" id="KW-1185">Reference proteome</keyword>
<dbReference type="AlphaFoldDB" id="A0A1Q2YD37"/>
<feature type="region of interest" description="Disordered" evidence="1">
    <location>
        <begin position="403"/>
        <end position="422"/>
    </location>
</feature>
<evidence type="ECO:0000313" key="3">
    <source>
        <dbReference type="Proteomes" id="UP000186136"/>
    </source>
</evidence>
<feature type="compositionally biased region" description="Low complexity" evidence="1">
    <location>
        <begin position="193"/>
        <end position="208"/>
    </location>
</feature>
<gene>
    <name evidence="2" type="ORF">PMKS-000910</name>
</gene>
<feature type="region of interest" description="Disordered" evidence="1">
    <location>
        <begin position="193"/>
        <end position="215"/>
    </location>
</feature>
<evidence type="ECO:0000256" key="1">
    <source>
        <dbReference type="SAM" id="MobiDB-lite"/>
    </source>
</evidence>
<feature type="region of interest" description="Disordered" evidence="1">
    <location>
        <begin position="272"/>
        <end position="389"/>
    </location>
</feature>
<organism evidence="2 3">
    <name type="scientific">Pichia membranifaciens</name>
    <dbReference type="NCBI Taxonomy" id="4926"/>
    <lineage>
        <taxon>Eukaryota</taxon>
        <taxon>Fungi</taxon>
        <taxon>Dikarya</taxon>
        <taxon>Ascomycota</taxon>
        <taxon>Saccharomycotina</taxon>
        <taxon>Pichiomycetes</taxon>
        <taxon>Pichiales</taxon>
        <taxon>Pichiaceae</taxon>
        <taxon>Pichia</taxon>
    </lineage>
</organism>
<feature type="compositionally biased region" description="Basic residues" evidence="1">
    <location>
        <begin position="73"/>
        <end position="90"/>
    </location>
</feature>
<dbReference type="Proteomes" id="UP000186136">
    <property type="component" value="Unassembled WGS sequence"/>
</dbReference>
<feature type="compositionally biased region" description="Polar residues" evidence="1">
    <location>
        <begin position="377"/>
        <end position="389"/>
    </location>
</feature>
<accession>A0A1Q2YD37</accession>
<reference evidence="2 3" key="1">
    <citation type="submission" date="2016-08" db="EMBL/GenBank/DDBJ databases">
        <title>Whole genome shotgun sequence of Pichia membranifaciens KS47-1.</title>
        <authorList>
            <person name="Konishi M."/>
            <person name="Ishida M."/>
            <person name="Arakawa T."/>
            <person name="Kato Y."/>
            <person name="Horiuchi J."/>
        </authorList>
    </citation>
    <scope>NUCLEOTIDE SEQUENCE [LARGE SCALE GENOMIC DNA]</scope>
    <source>
        <strain evidence="2 3">KS47-1</strain>
    </source>
</reference>
<feature type="compositionally biased region" description="Low complexity" evidence="1">
    <location>
        <begin position="403"/>
        <end position="416"/>
    </location>
</feature>
<dbReference type="EMBL" id="BDGI01000034">
    <property type="protein sequence ID" value="GAV27442.1"/>
    <property type="molecule type" value="Genomic_DNA"/>
</dbReference>
<feature type="region of interest" description="Disordered" evidence="1">
    <location>
        <begin position="1"/>
        <end position="118"/>
    </location>
</feature>